<evidence type="ECO:0000256" key="1">
    <source>
        <dbReference type="SAM" id="MobiDB-lite"/>
    </source>
</evidence>
<dbReference type="Proteomes" id="UP000789595">
    <property type="component" value="Unassembled WGS sequence"/>
</dbReference>
<gene>
    <name evidence="3" type="ORF">PECAL_2P21280</name>
</gene>
<name>A0A8J2WUP4_9STRA</name>
<dbReference type="EMBL" id="CAKKNE010000002">
    <property type="protein sequence ID" value="CAH0369022.1"/>
    <property type="molecule type" value="Genomic_DNA"/>
</dbReference>
<organism evidence="3 4">
    <name type="scientific">Pelagomonas calceolata</name>
    <dbReference type="NCBI Taxonomy" id="35677"/>
    <lineage>
        <taxon>Eukaryota</taxon>
        <taxon>Sar</taxon>
        <taxon>Stramenopiles</taxon>
        <taxon>Ochrophyta</taxon>
        <taxon>Pelagophyceae</taxon>
        <taxon>Pelagomonadales</taxon>
        <taxon>Pelagomonadaceae</taxon>
        <taxon>Pelagomonas</taxon>
    </lineage>
</organism>
<keyword evidence="2" id="KW-1133">Transmembrane helix</keyword>
<feature type="non-terminal residue" evidence="3">
    <location>
        <position position="1"/>
    </location>
</feature>
<proteinExistence type="predicted"/>
<evidence type="ECO:0000256" key="2">
    <source>
        <dbReference type="SAM" id="Phobius"/>
    </source>
</evidence>
<feature type="region of interest" description="Disordered" evidence="1">
    <location>
        <begin position="1"/>
        <end position="23"/>
    </location>
</feature>
<accession>A0A8J2WUP4</accession>
<feature type="transmembrane region" description="Helical" evidence="2">
    <location>
        <begin position="814"/>
        <end position="837"/>
    </location>
</feature>
<evidence type="ECO:0000313" key="4">
    <source>
        <dbReference type="Proteomes" id="UP000789595"/>
    </source>
</evidence>
<reference evidence="3" key="1">
    <citation type="submission" date="2021-11" db="EMBL/GenBank/DDBJ databases">
        <authorList>
            <consortium name="Genoscope - CEA"/>
            <person name="William W."/>
        </authorList>
    </citation>
    <scope>NUCLEOTIDE SEQUENCE</scope>
</reference>
<sequence>QVDAGPLSIVPRERGASEGRGGGAPFLDGKRGLLVAVVARVAREALAEAVVAVAEAAARALLDELVRRRAGLELDDGVDADQLGARRRAARVALVHDRPAEGRARGRGGAVPVDGLVDDEVEAVFRRAGGGRRRVDADLDDGVEVARVRRGGRVGHRDLDAVLGDGHVRQEHLVALVEARVEVVRVAGHVGGRVDRGRVLGEARRDGRRDVSIDVAGRVRVAALAARAVREHRGRAVGREDAHVHADLGQAAEVEALRRVALLARAVVGEVVLAGVIIVGDARRVFARGRRLRELDDVRVPRRVRQAVVPVVDLEVVRGVAVGVSQTRLEELHRGGVEAGAARVGEAAGLDLRGAARVPRPRVGDGRRLERDAVAHRREVVDVLARDAPGVREDLDVDVEFHLIVVGARVADGVDRGPRAVQIRVDLDGLEVAEVLREGEVVLDLVPRGEASDVGGYLRADHGARGDDVVRHGLERGLDLDAARRRRERVRLVVLAEGVVELDGVGARDGEARAQVAVGVGVAEFVHCLEVPRHVHVLQEDARRRRADRHVVVVDVEGIQTVLAHLGLARRARVAGLALAAHGDLRVPEVVDVAVVRGGQVLRAHADAVARARRVAAGRLLAARARVAREAVALAGLAVADALVAALGVGVARVRERPTRRVDHERVLLGRAVGVDGRAGDDGRARAAQRVGGAVEVALGRVDVRRHEGAGPPGAVGLLPVRVADALVERAAGAVAGAGLCCFVGLVRLSRGAVRCLSRAVHGFHASVAAGAAPTALLARGRGFSWERGLWKVPGWRGLPPAGRGLPLAGRSRAAAFLCPAFVATLLLTFGHSATAVPAASASTMSFILPSSGALAGCPSAQREPLI</sequence>
<evidence type="ECO:0000313" key="3">
    <source>
        <dbReference type="EMBL" id="CAH0369022.1"/>
    </source>
</evidence>
<keyword evidence="2" id="KW-0812">Transmembrane</keyword>
<feature type="transmembrane region" description="Helical" evidence="2">
    <location>
        <begin position="631"/>
        <end position="652"/>
    </location>
</feature>
<dbReference type="AlphaFoldDB" id="A0A8J2WUP4"/>
<keyword evidence="4" id="KW-1185">Reference proteome</keyword>
<comment type="caution">
    <text evidence="3">The sequence shown here is derived from an EMBL/GenBank/DDBJ whole genome shotgun (WGS) entry which is preliminary data.</text>
</comment>
<protein>
    <submittedName>
        <fullName evidence="3">Uncharacterized protein</fullName>
    </submittedName>
</protein>
<keyword evidence="2" id="KW-0472">Membrane</keyword>